<dbReference type="InterPro" id="IPR013968">
    <property type="entry name" value="PKS_KR"/>
</dbReference>
<dbReference type="SMART" id="SM01294">
    <property type="entry name" value="PKS_PP_betabranch"/>
    <property type="match status" value="1"/>
</dbReference>
<dbReference type="InterPro" id="IPR013154">
    <property type="entry name" value="ADH-like_N"/>
</dbReference>
<dbReference type="Pfam" id="PF22621">
    <property type="entry name" value="CurL-like_PKS_C"/>
    <property type="match status" value="1"/>
</dbReference>
<evidence type="ECO:0000256" key="6">
    <source>
        <dbReference type="ARBA" id="ARBA00023315"/>
    </source>
</evidence>
<dbReference type="InterPro" id="IPR011032">
    <property type="entry name" value="GroES-like_sf"/>
</dbReference>
<dbReference type="Proteomes" id="UP000176944">
    <property type="component" value="Chromosome"/>
</dbReference>
<evidence type="ECO:0000259" key="13">
    <source>
        <dbReference type="PROSITE" id="PS52019"/>
    </source>
</evidence>
<dbReference type="InterPro" id="IPR016039">
    <property type="entry name" value="Thiolase-like"/>
</dbReference>
<dbReference type="InterPro" id="IPR014043">
    <property type="entry name" value="Acyl_transferase_dom"/>
</dbReference>
<evidence type="ECO:0000256" key="4">
    <source>
        <dbReference type="ARBA" id="ARBA00022857"/>
    </source>
</evidence>
<comment type="catalytic activity">
    <reaction evidence="7">
        <text>a (3S)-3-hydroxyacyl-CoA + NAD(+) = a 3-oxoacyl-CoA + NADH + H(+)</text>
        <dbReference type="Rhea" id="RHEA:22432"/>
        <dbReference type="ChEBI" id="CHEBI:15378"/>
        <dbReference type="ChEBI" id="CHEBI:57318"/>
        <dbReference type="ChEBI" id="CHEBI:57540"/>
        <dbReference type="ChEBI" id="CHEBI:57945"/>
        <dbReference type="ChEBI" id="CHEBI:90726"/>
        <dbReference type="EC" id="1.1.1.35"/>
    </reaction>
</comment>
<dbReference type="InterPro" id="IPR042104">
    <property type="entry name" value="PKS_dehydratase_sf"/>
</dbReference>
<dbReference type="Gene3D" id="3.30.70.3290">
    <property type="match status" value="1"/>
</dbReference>
<dbReference type="Gene3D" id="1.10.1200.10">
    <property type="entry name" value="ACP-like"/>
    <property type="match status" value="1"/>
</dbReference>
<dbReference type="Pfam" id="PF00698">
    <property type="entry name" value="Acyl_transf_1"/>
    <property type="match status" value="1"/>
</dbReference>
<comment type="similarity">
    <text evidence="9">Belongs to the enoyl-CoA hydratase/isomerase family.</text>
</comment>
<proteinExistence type="inferred from homology"/>
<feature type="region of interest" description="N-terminal hotdog fold" evidence="8">
    <location>
        <begin position="1634"/>
        <end position="1761"/>
    </location>
</feature>
<protein>
    <submittedName>
        <fullName evidence="14">Type I polyketide synthase</fullName>
    </submittedName>
</protein>
<feature type="domain" description="PKS/mFAS DH" evidence="13">
    <location>
        <begin position="1634"/>
        <end position="1922"/>
    </location>
</feature>
<evidence type="ECO:0000256" key="10">
    <source>
        <dbReference type="SAM" id="MobiDB-lite"/>
    </source>
</evidence>
<dbReference type="Pfam" id="PF08659">
    <property type="entry name" value="KR"/>
    <property type="match status" value="1"/>
</dbReference>
<dbReference type="InterPro" id="IPR049552">
    <property type="entry name" value="PKS_DH_N"/>
</dbReference>
<dbReference type="SMR" id="A0A1D9GC53"/>
<dbReference type="InterPro" id="IPR006162">
    <property type="entry name" value="Ppantetheine_attach_site"/>
</dbReference>
<keyword evidence="2" id="KW-0597">Phosphoprotein</keyword>
<feature type="active site" description="Proton acceptor; for dehydratase activity" evidence="8">
    <location>
        <position position="1665"/>
    </location>
</feature>
<dbReference type="SUPFAM" id="SSF47336">
    <property type="entry name" value="ACP-like"/>
    <property type="match status" value="1"/>
</dbReference>
<evidence type="ECO:0000256" key="9">
    <source>
        <dbReference type="RuleBase" id="RU003707"/>
    </source>
</evidence>
<keyword evidence="5" id="KW-0511">Multifunctional enzyme</keyword>
<feature type="domain" description="Ketosynthase family 3 (KS3)" evidence="12">
    <location>
        <begin position="709"/>
        <end position="1134"/>
    </location>
</feature>
<dbReference type="SMART" id="SM00822">
    <property type="entry name" value="PKS_KR"/>
    <property type="match status" value="1"/>
</dbReference>
<dbReference type="Pfam" id="PF00109">
    <property type="entry name" value="ketoacyl-synt"/>
    <property type="match status" value="1"/>
</dbReference>
<dbReference type="InterPro" id="IPR001227">
    <property type="entry name" value="Ac_transferase_dom_sf"/>
</dbReference>
<dbReference type="NCBIfam" id="NF005496">
    <property type="entry name" value="PRK07110.1"/>
    <property type="match status" value="1"/>
</dbReference>
<gene>
    <name evidence="14" type="ORF">BJP36_29255</name>
</gene>
<reference evidence="14" key="1">
    <citation type="journal article" date="2017" name="Proc. Natl. Acad. Sci. U.S.A.">
        <title>Comparative genomics uncovers the prolific and distinctive metabolic potential of the cyanobacterial genus Moorea.</title>
        <authorList>
            <person name="Leao T."/>
            <person name="Castelao G."/>
            <person name="Korobeynikov A."/>
            <person name="Monroe E.A."/>
            <person name="Podell S."/>
            <person name="Glukhov E."/>
            <person name="Allen E.E."/>
            <person name="Gerwick W.H."/>
            <person name="Gerwick L."/>
        </authorList>
    </citation>
    <scope>NUCLEOTIDE SEQUENCE</scope>
    <source>
        <strain evidence="14">JHB</strain>
    </source>
</reference>
<evidence type="ECO:0000256" key="8">
    <source>
        <dbReference type="PROSITE-ProRule" id="PRU01363"/>
    </source>
</evidence>
<dbReference type="InterPro" id="IPR014031">
    <property type="entry name" value="Ketoacyl_synth_C"/>
</dbReference>
<dbReference type="InterPro" id="IPR020841">
    <property type="entry name" value="PKS_Beta-ketoAc_synthase_dom"/>
</dbReference>
<keyword evidence="1" id="KW-0596">Phosphopantetheine</keyword>
<dbReference type="Gene3D" id="3.10.129.110">
    <property type="entry name" value="Polyketide synthase dehydratase"/>
    <property type="match status" value="1"/>
</dbReference>
<dbReference type="CDD" id="cd05195">
    <property type="entry name" value="enoyl_red"/>
    <property type="match status" value="2"/>
</dbReference>
<evidence type="ECO:0000256" key="5">
    <source>
        <dbReference type="ARBA" id="ARBA00023268"/>
    </source>
</evidence>
<feature type="region of interest" description="C-terminal hotdog fold" evidence="8">
    <location>
        <begin position="1776"/>
        <end position="1922"/>
    </location>
</feature>
<dbReference type="InterPro" id="IPR014030">
    <property type="entry name" value="Ketoacyl_synth_N"/>
</dbReference>
<evidence type="ECO:0000256" key="7">
    <source>
        <dbReference type="ARBA" id="ARBA00049556"/>
    </source>
</evidence>
<feature type="domain" description="Carrier" evidence="11">
    <location>
        <begin position="3176"/>
        <end position="3251"/>
    </location>
</feature>
<dbReference type="InterPro" id="IPR001753">
    <property type="entry name" value="Enoyl-CoA_hydra/iso"/>
</dbReference>
<dbReference type="GO" id="GO:0071770">
    <property type="term" value="P:DIM/DIP cell wall layer assembly"/>
    <property type="evidence" value="ECO:0007669"/>
    <property type="project" value="TreeGrafter"/>
</dbReference>
<dbReference type="Pfam" id="PF08242">
    <property type="entry name" value="Methyltransf_12"/>
    <property type="match status" value="1"/>
</dbReference>
<keyword evidence="4" id="KW-0521">NADP</keyword>
<dbReference type="PROSITE" id="PS52004">
    <property type="entry name" value="KS3_2"/>
    <property type="match status" value="1"/>
</dbReference>
<organism evidence="14">
    <name type="scientific">Moorena producens (strain JHB)</name>
    <dbReference type="NCBI Taxonomy" id="1454205"/>
    <lineage>
        <taxon>Bacteria</taxon>
        <taxon>Bacillati</taxon>
        <taxon>Cyanobacteriota</taxon>
        <taxon>Cyanophyceae</taxon>
        <taxon>Coleofasciculales</taxon>
        <taxon>Coleofasciculaceae</taxon>
        <taxon>Moorena</taxon>
    </lineage>
</organism>
<dbReference type="GO" id="GO:0004312">
    <property type="term" value="F:fatty acid synthase activity"/>
    <property type="evidence" value="ECO:0007669"/>
    <property type="project" value="TreeGrafter"/>
</dbReference>
<dbReference type="GO" id="GO:0004315">
    <property type="term" value="F:3-oxoacyl-[acyl-carrier-protein] synthase activity"/>
    <property type="evidence" value="ECO:0007669"/>
    <property type="project" value="InterPro"/>
</dbReference>
<evidence type="ECO:0000256" key="1">
    <source>
        <dbReference type="ARBA" id="ARBA00022450"/>
    </source>
</evidence>
<dbReference type="InterPro" id="IPR016036">
    <property type="entry name" value="Malonyl_transacylase_ACP-bd"/>
</dbReference>
<dbReference type="SMART" id="SM00823">
    <property type="entry name" value="PKS_PP"/>
    <property type="match status" value="1"/>
</dbReference>
<dbReference type="InterPro" id="IPR049551">
    <property type="entry name" value="PKS_DH_C"/>
</dbReference>
<dbReference type="Pfam" id="PF02801">
    <property type="entry name" value="Ketoacyl-synt_C"/>
    <property type="match status" value="1"/>
</dbReference>
<name>A0A1D9GC53_MOOP1</name>
<dbReference type="Pfam" id="PF00378">
    <property type="entry name" value="ECH_1"/>
    <property type="match status" value="1"/>
</dbReference>
<dbReference type="InterPro" id="IPR020843">
    <property type="entry name" value="ER"/>
</dbReference>
<dbReference type="InterPro" id="IPR057326">
    <property type="entry name" value="KR_dom"/>
</dbReference>
<dbReference type="InterPro" id="IPR013217">
    <property type="entry name" value="Methyltransf_12"/>
</dbReference>
<evidence type="ECO:0000256" key="3">
    <source>
        <dbReference type="ARBA" id="ARBA00022679"/>
    </source>
</evidence>
<dbReference type="SUPFAM" id="SSF53335">
    <property type="entry name" value="S-adenosyl-L-methionine-dependent methyltransferases"/>
    <property type="match status" value="1"/>
</dbReference>
<dbReference type="Pfam" id="PF21089">
    <property type="entry name" value="PKS_DH_N"/>
    <property type="match status" value="1"/>
</dbReference>
<sequence>MAKLNLNQDLGNGNSEVVQLAELGDGIVQITMNDEKNRNSFSKNFIDKLFRCFELVNQNPIYKVVIIAGTSHYFSTGATQEQLQSIFREEIKFTDFYEILTLALDCPLPVIAAMEGHALGGGLNLGLYADFLVLSRESFYANNLMKYGLTPVGSTSLILPKKLGAELGQEMIYTGRQYRGEELAQRGIPFPVLPRKEVLNSARKLAKEIAEKPRLSLLALKENLTAEIRTKLPEVVSKELEMHEKTFQQVKVASQAIHQTTSQPVQLKIASYGLLKNLTWVSLENQVPGVGEVKVQIQAVPVNFRDILNALGMLQEHNQTKLGITSVDHLTFGFEAVGVIVGVGLGVSQWQIGDEVMVIGCHDAFSSFIICSPNNLVAKPANLKLIEAATIPIPFFTAYHGLYNLAKIQSGERVLIHAASGGTGQAAIQLAQFWGAEVFATTSPQKMAVLREQGIKHVMNSRTTEFANEIRELTQGKGVDVIFNSLTHGEYIQKNLDVLALEGRYIEISKRKIWSHSQVAQKRSDIKYFPFDLLEEFNRDNQLYYQIWKKLIQCFENKELHPLVYKTFPNEDIVEAFRYLQRSKHIGRVVVTMPEIYSHKESSSYRLPNQGQMSQQEEVLQQLQSGEVSLEDAEKLLLEVTGEEVQQKILFKQINNGQNQQIKKDKSENILALLSSGEISLENAEKLLLEPESTKETEKETDAITPAQNTDIAIIGISCRYPGAKNYREFWENLQNGVDSVTEPPPGRWEGQNWYHPDPEHPDTSYCKCAGFIDDIDKFDPSFFQISPGEAQFIEPQQRIFLEEAYHAIEDAGYAPDFLKGRQCGVFVGAVKSDYSKLLSDSGLGTHRLALSGNQLSIVPARIAYFLDLRGPVMTVETACSASLVAVHQACESIKRGESELALAGGIHTMLTPDFQILSSQFQMVSPAGRCKTFDAEASGTVWSEGCGVLLLKSYEQAIRDQDHIYGVIKGTGINYDGNTNGISAPSSQSQTRLEETVYQKFGISPETISYVEAHGTATSLGDPIEVEALTETFAQWTNRKQFCAIGSVKTNIGHASTAAGVSGLIKTILCLKHQKLVPSLHFNQPNPHIDFANSPFYVNTEFQDWEAQEGKPRRAAVSSFGFSGTNAHIVIEEALREGNRQQATGNSEDYRKGNRQQATGNSEDYLERPVHLLTLSAKTETSLAELVRAYQNYLKTYPGLGLADICYTANTGRTHFNHRLAVVAADQQELVEKLQQHQQGDEVAGIYSGQQEYNTTTAKIAFLFTGQGSQYVNMGRELYQQAATFREAINQCDDILKTVETFRDKSLREILYPADDSSDSSLLNQTAYTQPVLFAIEYALCQLWKSWGIEPDAVMGHSVGEYVAATVAGVFSLEDGLKLIAARGRLMQQLPAGGEMVSVMANEAKILETLNAMSRSDKVAIAAINGPQSIVISGEGEAVRAIATHLESAGIKTKQLQVSHAFHSALMEPMLAEFEAVANQITYHQPWIPLISNVTGKLVDTGITSAEYWVNHVRQPVRFAQSMTTLDQEGYELFLEIGPKPILLGMGKQCLPEEVGVWLSSLRPGVEEWQQMLSSLGQLYVEGTKVDWLGFEQDYACQKVALPTYPFQRERYWLETNNGLPKKQYLSTSQNIHPLLGQKLNCASEQQIFQSVLGEGSPAYLSQHRVFDQALFPTTAYLEMATAAGNYQLKTSHLVVEDFLIRQGCILPPGELVSAQTILTPADNQGYQFQIFTQQEQKKQEEQKWVLHATGKIRSDQTETTPTPVDLEKYQRECNHSIEISQHYQQCRQIGIDYGSSFQGIQKLWSGSNQALAEIKLPEELLGETIDYQFHPALLDAALQVTFSALPQTDSDKTYLPVGIEQFKVYRSPGLSLWAYASVMTPVEESQESLTTQVTLVSPSGEIIATVKGLQVKLATQQTLLKTEVESITNWLYGVEWRNKGRLGRLLPPDFLLAPVEVSQQLTPSLAELVTQVDNARTAEIGKSIEALSVDYIVQALSSMGWSYQPTESFDLQAAVQRLAIVPSQRRLFQRLLEILAEVGILQSQQQRWQVQQTLEKVNPTQKSQSLLSQYPEEAATLTLLDRCASQLSGVLRGAIDPVQLVFPKGDLTTAAELYKNSTVAKVMNTIVQQTITKAIDKLPPSRGVRLLEIGAGTGGTTNYILPYLNPNQTEYIFTDIGALFTSKAQDKFRDYRFLGYQTLDIEVDPTSQGLESHQYDVIIAANVLHATTSLKQTLSHVRQLLAPGGMLVLYEATTRTRWVDLIFGLLEGWWKFSDYELRPDYPLLSRQQWKKVLSETGFTQVVTLPEVEGMAKALSEQTVIVAQAATTTLEQTKETSKGWLILADTQGIAQHLASQLRSVGDVCTLVFAGESYQQLAPEEFTINPDNLSEFEQLIETLTAKSPSLSGVVQCWTTEAGLGKTINSEELENLSRLGCGTTLSLVKALVKAGLSQSPRLWLVTNGAQPVPSNHPVIPGVAQSSVWGMGKVISLEHPELNCTRIDLDPEETIEGQADALFNEIWSEDSEDQVAWRGDGRYVARLVGSRHRQPVTQQLVPSQPFKLGSSEKGSLDNLILEPVTRRSPGAGEVEIRVKATGLNFLDVVSALGLVPEQVDGMSQKHLVEMDSFGAECAGEVVAVGSEVTGFHIGDTVMAMAHGSFSQYVTVDATYVVIKPENLSFEEAASIPANFLTAYYALHHVAKIQAGDRILIHAGAGGTGMAAVQIAQQAGAEVLATASPPKWEALRNLGVKHIMNSRTLEFADQVMEITQGQGVDVVLNSLTSGEFISKGLSVVSSGGRFVEISKRGVWDSSQVAALRPDVSYFVVDLVKESIEQPGLINSMLQGLKDKLSNGLLQPPPIKVFPIEEVIDAFRYMQQAKHIGKIVVSQTQLADGTTQKPLSFRSGASYLITGGMGGLGLLVANWMVSKGAKHLVLLGRRSPDDATRKKITELEMAGAEVVVEKADVSDLESMTRVLHKIEQSNIPLTGVIHSAGMLSDGVLQNQSWSSFEQVMDPKVQGAWHLHQLTKNKPLDFFVLFSSVASLFGSPGQGNHSAANGFLDGLAHYRRGMGLSGLSIHWGAVAQVGEAAERGADMRASKQGMGVISPTQVLESLELLMSGEDVEVGVVPLEWSAWQERLAQWPFLADWQETIQTTSETSKSEFLLKLEATAPNERRSLLVAHVRRQLALVLGINNPESIALATGFFDLGMDSLSSVELRNKLQNSLDYSLPSSLAFDYPTVEKLVDYLVGKVVAKESYDTLVPKPTENKNDQKQEKLLADTKELSEEQLEELINQELNLIINE</sequence>
<dbReference type="FunFam" id="3.40.47.10:FF:000019">
    <property type="entry name" value="Polyketide synthase type I"/>
    <property type="match status" value="1"/>
</dbReference>
<dbReference type="GO" id="GO:0005886">
    <property type="term" value="C:plasma membrane"/>
    <property type="evidence" value="ECO:0007669"/>
    <property type="project" value="TreeGrafter"/>
</dbReference>
<dbReference type="InterPro" id="IPR036736">
    <property type="entry name" value="ACP-like_sf"/>
</dbReference>
<dbReference type="CDD" id="cd08955">
    <property type="entry name" value="KR_2_FAS_SDR_x"/>
    <property type="match status" value="1"/>
</dbReference>
<dbReference type="PROSITE" id="PS50075">
    <property type="entry name" value="CARRIER"/>
    <property type="match status" value="1"/>
</dbReference>
<dbReference type="SUPFAM" id="SSF50129">
    <property type="entry name" value="GroES-like"/>
    <property type="match status" value="2"/>
</dbReference>
<dbReference type="PANTHER" id="PTHR43775:SF37">
    <property type="entry name" value="SI:DKEY-61P9.11"/>
    <property type="match status" value="1"/>
</dbReference>
<dbReference type="Gene3D" id="3.40.366.10">
    <property type="entry name" value="Malonyl-Coenzyme A Acyl Carrier Protein, domain 2"/>
    <property type="match status" value="1"/>
</dbReference>
<reference evidence="14" key="2">
    <citation type="submission" date="2022-10" db="EMBL/GenBank/DDBJ databases">
        <authorList>
            <person name="Ngo T.-E."/>
        </authorList>
    </citation>
    <scope>NUCLEOTIDE SEQUENCE</scope>
    <source>
        <strain evidence="14">JHB</strain>
    </source>
</reference>
<dbReference type="InterPro" id="IPR020807">
    <property type="entry name" value="PKS_DH"/>
</dbReference>
<dbReference type="Pfam" id="PF21394">
    <property type="entry name" value="Beta-ketacyl_N"/>
    <property type="match status" value="1"/>
</dbReference>
<feature type="region of interest" description="Disordered" evidence="10">
    <location>
        <begin position="1137"/>
        <end position="1163"/>
    </location>
</feature>
<evidence type="ECO:0000259" key="11">
    <source>
        <dbReference type="PROSITE" id="PS50075"/>
    </source>
</evidence>
<dbReference type="SUPFAM" id="SSF52151">
    <property type="entry name" value="FabD/lysophospholipase-like"/>
    <property type="match status" value="1"/>
</dbReference>
<dbReference type="Gene3D" id="3.40.47.10">
    <property type="match status" value="1"/>
</dbReference>
<dbReference type="FunFam" id="3.40.50.720:FF:000209">
    <property type="entry name" value="Polyketide synthase Pks12"/>
    <property type="match status" value="2"/>
</dbReference>
<dbReference type="EMBL" id="CP017708">
    <property type="protein sequence ID" value="AOY84950.2"/>
    <property type="molecule type" value="Genomic_DNA"/>
</dbReference>
<dbReference type="GO" id="GO:0031177">
    <property type="term" value="F:phosphopantetheine binding"/>
    <property type="evidence" value="ECO:0007669"/>
    <property type="project" value="InterPro"/>
</dbReference>
<dbReference type="SMART" id="SM00826">
    <property type="entry name" value="PKS_DH"/>
    <property type="match status" value="1"/>
</dbReference>
<dbReference type="SUPFAM" id="SSF52096">
    <property type="entry name" value="ClpP/crotonase"/>
    <property type="match status" value="1"/>
</dbReference>
<dbReference type="SMART" id="SM00829">
    <property type="entry name" value="PKS_ER"/>
    <property type="match status" value="2"/>
</dbReference>
<keyword evidence="6" id="KW-0012">Acyltransferase</keyword>
<keyword evidence="3" id="KW-0808">Transferase</keyword>
<dbReference type="InterPro" id="IPR029045">
    <property type="entry name" value="ClpP/crotonase-like_dom_sf"/>
</dbReference>
<dbReference type="CDD" id="cd06558">
    <property type="entry name" value="crotonase-like"/>
    <property type="match status" value="1"/>
</dbReference>
<evidence type="ECO:0000259" key="12">
    <source>
        <dbReference type="PROSITE" id="PS52004"/>
    </source>
</evidence>
<dbReference type="Pfam" id="PF14765">
    <property type="entry name" value="PS-DH"/>
    <property type="match status" value="1"/>
</dbReference>
<dbReference type="SUPFAM" id="SSF53901">
    <property type="entry name" value="Thiolase-like"/>
    <property type="match status" value="1"/>
</dbReference>
<dbReference type="Pfam" id="PF08240">
    <property type="entry name" value="ADH_N"/>
    <property type="match status" value="2"/>
</dbReference>
<dbReference type="PROSITE" id="PS00166">
    <property type="entry name" value="ENOYL_COA_HYDRATASE"/>
    <property type="match status" value="1"/>
</dbReference>
<evidence type="ECO:0000256" key="2">
    <source>
        <dbReference type="ARBA" id="ARBA00022553"/>
    </source>
</evidence>
<accession>A0A1D9GC53</accession>
<dbReference type="InterPro" id="IPR049900">
    <property type="entry name" value="PKS_mFAS_DH"/>
</dbReference>
<dbReference type="InterPro" id="IPR018376">
    <property type="entry name" value="Enoyl-CoA_hyd/isom_CS"/>
</dbReference>
<dbReference type="GO" id="GO:0005737">
    <property type="term" value="C:cytoplasm"/>
    <property type="evidence" value="ECO:0007669"/>
    <property type="project" value="TreeGrafter"/>
</dbReference>
<evidence type="ECO:0000313" key="14">
    <source>
        <dbReference type="EMBL" id="AOY84950.2"/>
    </source>
</evidence>
<dbReference type="Gene3D" id="3.90.180.10">
    <property type="entry name" value="Medium-chain alcohol dehydrogenases, catalytic domain"/>
    <property type="match status" value="2"/>
</dbReference>
<dbReference type="InterPro" id="IPR029063">
    <property type="entry name" value="SAM-dependent_MTases_sf"/>
</dbReference>
<dbReference type="InterPro" id="IPR050091">
    <property type="entry name" value="PKS_NRPS_Biosynth_Enz"/>
</dbReference>
<dbReference type="PROSITE" id="PS00012">
    <property type="entry name" value="PHOSPHOPANTETHEINE"/>
    <property type="match status" value="1"/>
</dbReference>
<dbReference type="PANTHER" id="PTHR43775">
    <property type="entry name" value="FATTY ACID SYNTHASE"/>
    <property type="match status" value="1"/>
</dbReference>
<dbReference type="InterPro" id="IPR009081">
    <property type="entry name" value="PP-bd_ACP"/>
</dbReference>
<dbReference type="CDD" id="cd00833">
    <property type="entry name" value="PKS"/>
    <property type="match status" value="1"/>
</dbReference>
<dbReference type="PROSITE" id="PS52019">
    <property type="entry name" value="PKS_MFAS_DH"/>
    <property type="match status" value="1"/>
</dbReference>
<dbReference type="InterPro" id="IPR049490">
    <property type="entry name" value="C883_1060-like_KR_N"/>
</dbReference>
<dbReference type="GO" id="GO:0003857">
    <property type="term" value="F:(3S)-3-hydroxyacyl-CoA dehydrogenase (NAD+) activity"/>
    <property type="evidence" value="ECO:0007669"/>
    <property type="project" value="UniProtKB-EC"/>
</dbReference>
<dbReference type="SMART" id="SM00825">
    <property type="entry name" value="PKS_KS"/>
    <property type="match status" value="1"/>
</dbReference>
<dbReference type="Pfam" id="PF00550">
    <property type="entry name" value="PP-binding"/>
    <property type="match status" value="1"/>
</dbReference>
<dbReference type="SUPFAM" id="SSF55048">
    <property type="entry name" value="Probable ACP-binding domain of malonyl-CoA ACP transacylase"/>
    <property type="match status" value="1"/>
</dbReference>
<dbReference type="SUPFAM" id="SSF51735">
    <property type="entry name" value="NAD(P)-binding Rossmann-fold domains"/>
    <property type="match status" value="4"/>
</dbReference>
<dbReference type="GO" id="GO:0006633">
    <property type="term" value="P:fatty acid biosynthetic process"/>
    <property type="evidence" value="ECO:0007669"/>
    <property type="project" value="InterPro"/>
</dbReference>
<dbReference type="InterPro" id="IPR018201">
    <property type="entry name" value="Ketoacyl_synth_AS"/>
</dbReference>
<dbReference type="Gene3D" id="6.20.390.20">
    <property type="match status" value="1"/>
</dbReference>
<dbReference type="InterPro" id="IPR016035">
    <property type="entry name" value="Acyl_Trfase/lysoPLipase"/>
</dbReference>
<dbReference type="Gene3D" id="3.40.50.150">
    <property type="entry name" value="Vaccinia Virus protein VP39"/>
    <property type="match status" value="1"/>
</dbReference>
<dbReference type="Gene3D" id="3.40.50.720">
    <property type="entry name" value="NAD(P)-binding Rossmann-like Domain"/>
    <property type="match status" value="4"/>
</dbReference>
<dbReference type="InterPro" id="IPR036291">
    <property type="entry name" value="NAD(P)-bd_dom_sf"/>
</dbReference>
<feature type="active site" description="Proton donor; for dehydratase activity" evidence="8">
    <location>
        <position position="1837"/>
    </location>
</feature>
<dbReference type="Pfam" id="PF13602">
    <property type="entry name" value="ADH_zinc_N_2"/>
    <property type="match status" value="2"/>
</dbReference>
<dbReference type="CDD" id="cd02440">
    <property type="entry name" value="AdoMet_MTases"/>
    <property type="match status" value="1"/>
</dbReference>
<dbReference type="SMART" id="SM00827">
    <property type="entry name" value="PKS_AT"/>
    <property type="match status" value="1"/>
</dbReference>
<dbReference type="Gene3D" id="3.90.226.10">
    <property type="entry name" value="2-enoyl-CoA Hydratase, Chain A, domain 1"/>
    <property type="match status" value="1"/>
</dbReference>
<dbReference type="PROSITE" id="PS00606">
    <property type="entry name" value="KS3_1"/>
    <property type="match status" value="1"/>
</dbReference>
<dbReference type="FunFam" id="3.40.366.10:FF:000002">
    <property type="entry name" value="Probable polyketide synthase 2"/>
    <property type="match status" value="1"/>
</dbReference>
<dbReference type="InterPro" id="IPR020806">
    <property type="entry name" value="PKS_PP-bd"/>
</dbReference>